<dbReference type="InterPro" id="IPR000467">
    <property type="entry name" value="G_patch_dom"/>
</dbReference>
<feature type="domain" description="R3H" evidence="3">
    <location>
        <begin position="780"/>
        <end position="844"/>
    </location>
</feature>
<dbReference type="GO" id="GO:0003676">
    <property type="term" value="F:nucleic acid binding"/>
    <property type="evidence" value="ECO:0007669"/>
    <property type="project" value="UniProtKB-UniRule"/>
</dbReference>
<dbReference type="PROSITE" id="PS50174">
    <property type="entry name" value="G_PATCH"/>
    <property type="match status" value="1"/>
</dbReference>
<dbReference type="Gene3D" id="3.30.1370.50">
    <property type="entry name" value="R3H-like domain"/>
    <property type="match status" value="1"/>
</dbReference>
<evidence type="ECO:0000313" key="4">
    <source>
        <dbReference type="EMBL" id="KAH8993509.1"/>
    </source>
</evidence>
<gene>
    <name evidence="4" type="ORF">EDB92DRAFT_1854568</name>
</gene>
<feature type="region of interest" description="Disordered" evidence="1">
    <location>
        <begin position="479"/>
        <end position="510"/>
    </location>
</feature>
<evidence type="ECO:0000259" key="3">
    <source>
        <dbReference type="PROSITE" id="PS51061"/>
    </source>
</evidence>
<dbReference type="SUPFAM" id="SSF82708">
    <property type="entry name" value="R3H domain"/>
    <property type="match status" value="1"/>
</dbReference>
<dbReference type="EMBL" id="JAKELL010000018">
    <property type="protein sequence ID" value="KAH8993509.1"/>
    <property type="molecule type" value="Genomic_DNA"/>
</dbReference>
<organism evidence="4 5">
    <name type="scientific">Lactarius akahatsu</name>
    <dbReference type="NCBI Taxonomy" id="416441"/>
    <lineage>
        <taxon>Eukaryota</taxon>
        <taxon>Fungi</taxon>
        <taxon>Dikarya</taxon>
        <taxon>Basidiomycota</taxon>
        <taxon>Agaricomycotina</taxon>
        <taxon>Agaricomycetes</taxon>
        <taxon>Russulales</taxon>
        <taxon>Russulaceae</taxon>
        <taxon>Lactarius</taxon>
    </lineage>
</organism>
<dbReference type="SMART" id="SM00443">
    <property type="entry name" value="G_patch"/>
    <property type="match status" value="1"/>
</dbReference>
<feature type="region of interest" description="Disordered" evidence="1">
    <location>
        <begin position="107"/>
        <end position="149"/>
    </location>
</feature>
<dbReference type="PROSITE" id="PS51061">
    <property type="entry name" value="R3H"/>
    <property type="match status" value="1"/>
</dbReference>
<dbReference type="Pfam" id="PF01424">
    <property type="entry name" value="R3H"/>
    <property type="match status" value="1"/>
</dbReference>
<sequence>MAGRKQRGRGGGRGYRGGRGFPRGGGRGGRGGSRGRGWGGGAGHVAMHEIDDDFVIQSRPFQPLARDNSWRGAAPPNARGYKHAGKGRGFGSGYELDYSDGVDNSDYYSRYSTPVQGTSPGPGSSRGNGHQRGRGRWGIAGPDVEPKDRLRKRHLESKLRSGNASLSQLLYEDRPFLKPITFVRSQVTPTLFLRDEEIFKPVAEEAGEQEASHVPTAERVYRIFHGGSTAPQLSEPLSDEEELLEIDYADLGKFLNEIEATAASSKNTKTTIPAAAIATTSIATSVEDDNQPVVTTVEEGPTGFYIDTKPSPVQDSSTSTNDIAVEHPRPGILGEDIGDDDDDDEIIVYVAPHPRNGKLPSVHTQSPHLDAKTLPPSGPASVAAPVHQKTYDAPNAPALPPEPEPQLWPEPVPKVNVPAPAPAPALAFKNFSFSLLSSSPKPTYHRARWPRRIARRKAERNRMFGSFGAMRAEATLRELDPRRAEQRRGDSDVDWGGSTSGLAEVEDSEDDGGMLVDEEIKADAMAAFVRSMGAAGQAHISAGDLEDEERIRLEDADEDEEEDESGSNEEDVDTELELADGMRILAAEGDDDDEVSRSSFADDDDDDTSDDQEVTPKRSFQARLERIRSRTVGRPVKDMMREELDQEQELDDDDDDSDSDIDDEDSIIAQIQGFLDENDDVLRAKDRKQRNHIFRAIRNGNLKVILDDFIDSSPKRKRDKHVPAELHDQWERDRRKKAERKRLRELERIAAAADPFTLTKKKRLGKKERKKAARKAAASPISLETVVGHMRRFVEDLGSAPTLSLPPMERHARKSVHELASAFNLNSKSEGNGAARFTRLVKTTRSGLWIDERKVARILGKPAPPHGGDKDKGKGKGKAGVKIRPRDGELVGGAAPKIDGSNLGFKMLSAMGWEEGNRIGTVGGVGLDIPLVAVIKTTKLGLGASSHKS</sequence>
<dbReference type="InterPro" id="IPR001374">
    <property type="entry name" value="R3H_dom"/>
</dbReference>
<name>A0AAD4LJI8_9AGAM</name>
<proteinExistence type="predicted"/>
<dbReference type="InterPro" id="IPR036867">
    <property type="entry name" value="R3H_dom_sf"/>
</dbReference>
<feature type="region of interest" description="Disordered" evidence="1">
    <location>
        <begin position="65"/>
        <end position="86"/>
    </location>
</feature>
<feature type="region of interest" description="Disordered" evidence="1">
    <location>
        <begin position="859"/>
        <end position="883"/>
    </location>
</feature>
<feature type="region of interest" description="Disordered" evidence="1">
    <location>
        <begin position="301"/>
        <end position="341"/>
    </location>
</feature>
<reference evidence="4" key="1">
    <citation type="submission" date="2022-01" db="EMBL/GenBank/DDBJ databases">
        <title>Comparative genomics reveals a dynamic genome evolution in the ectomycorrhizal milk-cap (Lactarius) mushrooms.</title>
        <authorList>
            <consortium name="DOE Joint Genome Institute"/>
            <person name="Lebreton A."/>
            <person name="Tang N."/>
            <person name="Kuo A."/>
            <person name="LaButti K."/>
            <person name="Drula E."/>
            <person name="Barry K."/>
            <person name="Clum A."/>
            <person name="Lipzen A."/>
            <person name="Mousain D."/>
            <person name="Ng V."/>
            <person name="Wang R."/>
            <person name="Wang X."/>
            <person name="Dai Y."/>
            <person name="Henrissat B."/>
            <person name="Grigoriev I.V."/>
            <person name="Guerin-Laguette A."/>
            <person name="Yu F."/>
            <person name="Martin F.M."/>
        </authorList>
    </citation>
    <scope>NUCLEOTIDE SEQUENCE</scope>
    <source>
        <strain evidence="4">QP</strain>
    </source>
</reference>
<feature type="compositionally biased region" description="Acidic residues" evidence="1">
    <location>
        <begin position="644"/>
        <end position="662"/>
    </location>
</feature>
<evidence type="ECO:0000256" key="1">
    <source>
        <dbReference type="SAM" id="MobiDB-lite"/>
    </source>
</evidence>
<feature type="compositionally biased region" description="Acidic residues" evidence="1">
    <location>
        <begin position="555"/>
        <end position="578"/>
    </location>
</feature>
<feature type="region of interest" description="Disordered" evidence="1">
    <location>
        <begin position="1"/>
        <end position="44"/>
    </location>
</feature>
<feature type="region of interest" description="Disordered" evidence="1">
    <location>
        <begin position="539"/>
        <end position="662"/>
    </location>
</feature>
<feature type="domain" description="G-patch" evidence="2">
    <location>
        <begin position="900"/>
        <end position="947"/>
    </location>
</feature>
<feature type="compositionally biased region" description="Polar residues" evidence="1">
    <location>
        <begin position="311"/>
        <end position="322"/>
    </location>
</feature>
<dbReference type="Proteomes" id="UP001201163">
    <property type="component" value="Unassembled WGS sequence"/>
</dbReference>
<evidence type="ECO:0000259" key="2">
    <source>
        <dbReference type="PROSITE" id="PS50174"/>
    </source>
</evidence>
<protein>
    <recommendedName>
        <fullName evidence="6">Protein SQS1</fullName>
    </recommendedName>
</protein>
<keyword evidence="5" id="KW-1185">Reference proteome</keyword>
<accession>A0AAD4LJI8</accession>
<dbReference type="PANTHER" id="PTHR14195">
    <property type="entry name" value="G PATCH DOMAIN CONTAINING PROTEIN 2"/>
    <property type="match status" value="1"/>
</dbReference>
<feature type="compositionally biased region" description="Basic and acidic residues" evidence="1">
    <location>
        <begin position="479"/>
        <end position="491"/>
    </location>
</feature>
<feature type="compositionally biased region" description="Acidic residues" evidence="1">
    <location>
        <begin position="601"/>
        <end position="613"/>
    </location>
</feature>
<evidence type="ECO:0000313" key="5">
    <source>
        <dbReference type="Proteomes" id="UP001201163"/>
    </source>
</evidence>
<comment type="caution">
    <text evidence="4">The sequence shown here is derived from an EMBL/GenBank/DDBJ whole genome shotgun (WGS) entry which is preliminary data.</text>
</comment>
<dbReference type="AlphaFoldDB" id="A0AAD4LJI8"/>
<dbReference type="Pfam" id="PF01585">
    <property type="entry name" value="G-patch"/>
    <property type="match status" value="1"/>
</dbReference>
<dbReference type="InterPro" id="IPR051189">
    <property type="entry name" value="Splicing_assoc_domain"/>
</dbReference>
<feature type="compositionally biased region" description="Basic residues" evidence="1">
    <location>
        <begin position="1"/>
        <end position="10"/>
    </location>
</feature>
<feature type="compositionally biased region" description="Gly residues" evidence="1">
    <location>
        <begin position="11"/>
        <end position="43"/>
    </location>
</feature>
<feature type="region of interest" description="Disordered" evidence="1">
    <location>
        <begin position="356"/>
        <end position="384"/>
    </location>
</feature>
<dbReference type="SMART" id="SM00393">
    <property type="entry name" value="R3H"/>
    <property type="match status" value="1"/>
</dbReference>
<evidence type="ECO:0008006" key="6">
    <source>
        <dbReference type="Google" id="ProtNLM"/>
    </source>
</evidence>
<feature type="compositionally biased region" description="Polar residues" evidence="1">
    <location>
        <begin position="107"/>
        <end position="128"/>
    </location>
</feature>